<evidence type="ECO:0000313" key="2">
    <source>
        <dbReference type="EMBL" id="MFH4981598.1"/>
    </source>
</evidence>
<feature type="binding site" evidence="1">
    <location>
        <position position="103"/>
    </location>
    <ligand>
        <name>Ca(2+)</name>
        <dbReference type="ChEBI" id="CHEBI:29108"/>
    </ligand>
</feature>
<sequence>MDKVAREKGKDHWNSYLLTDVLHLNLRKASAPTITYLKQKKYDVTLANKGRGGELSDLVEFNYYLLSVDDKTGIVYRVEDKGLVPWVILSDGNGDQVSPFKGEWMTVKDGNLWVGGHGVTYWGKNNERNDNNMWVKVITKDGAKASIDWSKNYAKVKEAVGIKDPGYITYEAVQWVPQLRKWFMIPRKESTVKYSDEIDEKAGSNLFIMASENFKEITVKRIGKKVPELGVSAFQIIPGTSNLMIALIKSKEVNGKSEGTFLSIYDWNSERVFLEDYRLPGDMKYEGLHIKPAATADSC</sequence>
<dbReference type="PANTHER" id="PTHR13023:SF2">
    <property type="entry name" value="SOLUBLE CALCIUM-ACTIVATED NUCLEOTIDASE 1"/>
    <property type="match status" value="1"/>
</dbReference>
<dbReference type="InterPro" id="IPR009283">
    <property type="entry name" value="Apyrase"/>
</dbReference>
<keyword evidence="3" id="KW-1185">Reference proteome</keyword>
<evidence type="ECO:0000256" key="1">
    <source>
        <dbReference type="PIRSR" id="PIRSR609283-1"/>
    </source>
</evidence>
<proteinExistence type="predicted"/>
<keyword evidence="1" id="KW-0106">Calcium</keyword>
<evidence type="ECO:0000313" key="3">
    <source>
        <dbReference type="Proteomes" id="UP001608902"/>
    </source>
</evidence>
<dbReference type="SUPFAM" id="SSF101887">
    <property type="entry name" value="Apyrase"/>
    <property type="match status" value="1"/>
</dbReference>
<dbReference type="AlphaFoldDB" id="A0ABD6EX03"/>
<organism evidence="2 3">
    <name type="scientific">Gnathostoma spinigerum</name>
    <dbReference type="NCBI Taxonomy" id="75299"/>
    <lineage>
        <taxon>Eukaryota</taxon>
        <taxon>Metazoa</taxon>
        <taxon>Ecdysozoa</taxon>
        <taxon>Nematoda</taxon>
        <taxon>Chromadorea</taxon>
        <taxon>Rhabditida</taxon>
        <taxon>Spirurina</taxon>
        <taxon>Gnathostomatomorpha</taxon>
        <taxon>Gnathostomatoidea</taxon>
        <taxon>Gnathostomatidae</taxon>
        <taxon>Gnathostoma</taxon>
    </lineage>
</organism>
<feature type="binding site" evidence="1">
    <location>
        <position position="232"/>
    </location>
    <ligand>
        <name>Ca(2+)</name>
        <dbReference type="ChEBI" id="CHEBI:29108"/>
    </ligand>
</feature>
<name>A0ABD6EX03_9BILA</name>
<protein>
    <recommendedName>
        <fullName evidence="4">Apyrase</fullName>
    </recommendedName>
</protein>
<dbReference type="Pfam" id="PF06079">
    <property type="entry name" value="Apyrase"/>
    <property type="match status" value="1"/>
</dbReference>
<feature type="binding site" evidence="1">
    <location>
        <position position="171"/>
    </location>
    <ligand>
        <name>Ca(2+)</name>
        <dbReference type="ChEBI" id="CHEBI:29108"/>
    </ligand>
</feature>
<keyword evidence="1" id="KW-0479">Metal-binding</keyword>
<feature type="binding site" evidence="1">
    <location>
        <position position="57"/>
    </location>
    <ligand>
        <name>Ca(2+)</name>
        <dbReference type="ChEBI" id="CHEBI:29108"/>
    </ligand>
</feature>
<dbReference type="InterPro" id="IPR036258">
    <property type="entry name" value="Apyrase_sf"/>
</dbReference>
<dbReference type="Gene3D" id="2.120.10.100">
    <property type="entry name" value="Apyrase"/>
    <property type="match status" value="1"/>
</dbReference>
<dbReference type="PANTHER" id="PTHR13023">
    <property type="entry name" value="APYRASE"/>
    <property type="match status" value="1"/>
</dbReference>
<comment type="cofactor">
    <cofactor evidence="1">
        <name>Ca(2+)</name>
        <dbReference type="ChEBI" id="CHEBI:29108"/>
    </cofactor>
</comment>
<feature type="binding site" evidence="1">
    <location>
        <position position="56"/>
    </location>
    <ligand>
        <name>Ca(2+)</name>
        <dbReference type="ChEBI" id="CHEBI:29108"/>
    </ligand>
</feature>
<dbReference type="EMBL" id="JBGFUD010007516">
    <property type="protein sequence ID" value="MFH4981598.1"/>
    <property type="molecule type" value="Genomic_DNA"/>
</dbReference>
<comment type="caution">
    <text evidence="2">The sequence shown here is derived from an EMBL/GenBank/DDBJ whole genome shotgun (WGS) entry which is preliminary data.</text>
</comment>
<reference evidence="2 3" key="1">
    <citation type="submission" date="2024-08" db="EMBL/GenBank/DDBJ databases">
        <title>Gnathostoma spinigerum genome.</title>
        <authorList>
            <person name="Gonzalez-Bertolin B."/>
            <person name="Monzon S."/>
            <person name="Zaballos A."/>
            <person name="Jimenez P."/>
            <person name="Dekumyoy P."/>
            <person name="Varona S."/>
            <person name="Cuesta I."/>
            <person name="Sumanam S."/>
            <person name="Adisakwattana P."/>
            <person name="Gasser R.B."/>
            <person name="Hernandez-Gonzalez A."/>
            <person name="Young N.D."/>
            <person name="Perteguer M.J."/>
        </authorList>
    </citation>
    <scope>NUCLEOTIDE SEQUENCE [LARGE SCALE GENOMIC DNA]</scope>
    <source>
        <strain evidence="2">AL3</strain>
        <tissue evidence="2">Liver</tissue>
    </source>
</reference>
<gene>
    <name evidence="2" type="ORF">AB6A40_008307</name>
</gene>
<accession>A0ABD6EX03</accession>
<feature type="binding site" evidence="1">
    <location>
        <position position="286"/>
    </location>
    <ligand>
        <name>Ca(2+)</name>
        <dbReference type="ChEBI" id="CHEBI:29108"/>
    </ligand>
</feature>
<dbReference type="Proteomes" id="UP001608902">
    <property type="component" value="Unassembled WGS sequence"/>
</dbReference>
<evidence type="ECO:0008006" key="4">
    <source>
        <dbReference type="Google" id="ProtNLM"/>
    </source>
</evidence>